<keyword evidence="2" id="KW-1185">Reference proteome</keyword>
<dbReference type="GeneID" id="9347720"/>
<dbReference type="Proteomes" id="UP000000391">
    <property type="component" value="Chromosome"/>
</dbReference>
<dbReference type="EMBL" id="CP002069">
    <property type="protein sequence ID" value="ADI74889.1"/>
    <property type="molecule type" value="Genomic_DNA"/>
</dbReference>
<reference evidence="1 2" key="1">
    <citation type="submission" date="2010-06" db="EMBL/GenBank/DDBJ databases">
        <title>Complete sequence chromosome of Methanohalobium evestigatum Z-7303.</title>
        <authorList>
            <consortium name="US DOE Joint Genome Institute"/>
            <person name="Lucas S."/>
            <person name="Copeland A."/>
            <person name="Lapidus A."/>
            <person name="Cheng J.-F."/>
            <person name="Bruce D."/>
            <person name="Goodwin L."/>
            <person name="Pitluck S."/>
            <person name="Saunders E."/>
            <person name="Detter J.C."/>
            <person name="Han C."/>
            <person name="Tapia R."/>
            <person name="Land M."/>
            <person name="Hauser L."/>
            <person name="Kyrpides N."/>
            <person name="Mikhailova N."/>
            <person name="Sieprawska-Lupa M."/>
            <person name="Whitman W.B."/>
            <person name="Anderson I."/>
            <person name="Woyke T."/>
        </authorList>
    </citation>
    <scope>NUCLEOTIDE SEQUENCE [LARGE SCALE GENOMIC DNA]</scope>
    <source>
        <strain evidence="2">ATCC BAA-1072 / DSM 3721 / NBRC 107634 / OCM 161 / Z-7303</strain>
    </source>
</reference>
<gene>
    <name evidence="1" type="ordered locus">Metev_2060</name>
</gene>
<name>D7EBP7_METEZ</name>
<dbReference type="AlphaFoldDB" id="D7EBP7"/>
<proteinExistence type="predicted"/>
<evidence type="ECO:0000313" key="1">
    <source>
        <dbReference type="EMBL" id="ADI74889.1"/>
    </source>
</evidence>
<evidence type="ECO:0000313" key="2">
    <source>
        <dbReference type="Proteomes" id="UP000000391"/>
    </source>
</evidence>
<dbReference type="KEGG" id="mev:Metev_2060"/>
<organism evidence="1 2">
    <name type="scientific">Methanohalobium evestigatum (strain ATCC BAA-1072 / DSM 3721 / NBRC 107634 / OCM 161 / Z-7303)</name>
    <dbReference type="NCBI Taxonomy" id="644295"/>
    <lineage>
        <taxon>Archaea</taxon>
        <taxon>Methanobacteriati</taxon>
        <taxon>Methanobacteriota</taxon>
        <taxon>Stenosarchaea group</taxon>
        <taxon>Methanomicrobia</taxon>
        <taxon>Methanosarcinales</taxon>
        <taxon>Methanosarcinaceae</taxon>
        <taxon>Methanohalobium</taxon>
    </lineage>
</organism>
<protein>
    <submittedName>
        <fullName evidence="1">Uncharacterized protein</fullName>
    </submittedName>
</protein>
<dbReference type="HOGENOM" id="CLU_2392874_0_0_2"/>
<dbReference type="RefSeq" id="WP_013195454.1">
    <property type="nucleotide sequence ID" value="NC_014253.1"/>
</dbReference>
<sequence>MDDKKNNLEHLLKNLIRYRNGYLAFEELEYSIKKMIHKSNSEFIEDELPCILYTIRFYPNRIDIINKIISYIEIELWNTELKQYSHDLIYMGQ</sequence>
<accession>D7EBP7</accession>